<evidence type="ECO:0000313" key="4">
    <source>
        <dbReference type="Proteomes" id="UP001596442"/>
    </source>
</evidence>
<feature type="transmembrane region" description="Helical" evidence="2">
    <location>
        <begin position="445"/>
        <end position="466"/>
    </location>
</feature>
<keyword evidence="4" id="KW-1185">Reference proteome</keyword>
<evidence type="ECO:0000256" key="1">
    <source>
        <dbReference type="SAM" id="MobiDB-lite"/>
    </source>
</evidence>
<dbReference type="Pfam" id="PF20108">
    <property type="entry name" value="DUF6498"/>
    <property type="match status" value="1"/>
</dbReference>
<dbReference type="Proteomes" id="UP001596442">
    <property type="component" value="Unassembled WGS sequence"/>
</dbReference>
<accession>A0ABD5SC37</accession>
<feature type="transmembrane region" description="Helical" evidence="2">
    <location>
        <begin position="12"/>
        <end position="34"/>
    </location>
</feature>
<dbReference type="InterPro" id="IPR045466">
    <property type="entry name" value="DUF6498"/>
</dbReference>
<dbReference type="EMBL" id="JBHSWW010000171">
    <property type="protein sequence ID" value="MFC6753971.1"/>
    <property type="molecule type" value="Genomic_DNA"/>
</dbReference>
<organism evidence="3 4">
    <name type="scientific">Halorubrum tibetense</name>
    <dbReference type="NCBI Taxonomy" id="175631"/>
    <lineage>
        <taxon>Archaea</taxon>
        <taxon>Methanobacteriati</taxon>
        <taxon>Methanobacteriota</taxon>
        <taxon>Stenosarchaea group</taxon>
        <taxon>Halobacteria</taxon>
        <taxon>Halobacteriales</taxon>
        <taxon>Haloferacaceae</taxon>
        <taxon>Halorubrum</taxon>
    </lineage>
</organism>
<keyword evidence="2" id="KW-0812">Transmembrane</keyword>
<feature type="transmembrane region" description="Helical" evidence="2">
    <location>
        <begin position="179"/>
        <end position="212"/>
    </location>
</feature>
<proteinExistence type="predicted"/>
<reference evidence="3 4" key="1">
    <citation type="journal article" date="2019" name="Int. J. Syst. Evol. Microbiol.">
        <title>The Global Catalogue of Microorganisms (GCM) 10K type strain sequencing project: providing services to taxonomists for standard genome sequencing and annotation.</title>
        <authorList>
            <consortium name="The Broad Institute Genomics Platform"/>
            <consortium name="The Broad Institute Genome Sequencing Center for Infectious Disease"/>
            <person name="Wu L."/>
            <person name="Ma J."/>
        </authorList>
    </citation>
    <scope>NUCLEOTIDE SEQUENCE [LARGE SCALE GENOMIC DNA]</scope>
    <source>
        <strain evidence="3 4">CGMCC 1.3239</strain>
    </source>
</reference>
<name>A0ABD5SC37_9EURY</name>
<dbReference type="AlphaFoldDB" id="A0ABD5SC37"/>
<feature type="transmembrane region" description="Helical" evidence="2">
    <location>
        <begin position="102"/>
        <end position="123"/>
    </location>
</feature>
<feature type="transmembrane region" description="Helical" evidence="2">
    <location>
        <begin position="472"/>
        <end position="492"/>
    </location>
</feature>
<comment type="caution">
    <text evidence="3">The sequence shown here is derived from an EMBL/GenBank/DDBJ whole genome shotgun (WGS) entry which is preliminary data.</text>
</comment>
<evidence type="ECO:0000256" key="2">
    <source>
        <dbReference type="SAM" id="Phobius"/>
    </source>
</evidence>
<sequence length="500" mass="53388">MPSTRSDSSARIDPFLPVLVANLLPLVGVVRFGWDPATLVAIYAIEVGLSIPLAGVKALFAARPPPSDREEGFISVTSAELVEKRGSVRLVAWLPPVYPRNVPFAAAVAGSAGWFLVFAGAVFSEVFDLPALLARPEVLAAALALFAGQLIEVSREYIGDRGYETVSPYAVVETPVRQAFFLVFVGLALPFLDTVGGGVAILVVLVGLKLFLEWSTVRSSRDGFTGWLAGPSGSEDAPATRDPVDRPRGDEEPRADRVPGADGSDGEAPPAPDARFRTHRRAVVATALARTLSWPAAFYITGFAVIWVAVLGTFTDGELPPAIAVGTLAVVVGLCLAAIGVHVAGFVLRYASLEYRRYDDRIVAYDTWLDEPQWAAPVDVLRDVEVVENRLPDRLLDARTFRMTTGWGDEERARVVGPVTDPEGVVEAFDLPVGTTDLRPIDRRIAAASVVLAATIALGVGASLVLDGDALGSPLFVVFLLPFLVAVPRLVWSGSYPDPD</sequence>
<feature type="transmembrane region" description="Helical" evidence="2">
    <location>
        <begin position="40"/>
        <end position="60"/>
    </location>
</feature>
<protein>
    <submittedName>
        <fullName evidence="3">DUF6498-containing protein</fullName>
    </submittedName>
</protein>
<feature type="region of interest" description="Disordered" evidence="1">
    <location>
        <begin position="228"/>
        <end position="273"/>
    </location>
</feature>
<feature type="compositionally biased region" description="Basic and acidic residues" evidence="1">
    <location>
        <begin position="238"/>
        <end position="259"/>
    </location>
</feature>
<gene>
    <name evidence="3" type="ORF">ACFQEU_10945</name>
</gene>
<feature type="transmembrane region" description="Helical" evidence="2">
    <location>
        <begin position="287"/>
        <end position="310"/>
    </location>
</feature>
<evidence type="ECO:0000313" key="3">
    <source>
        <dbReference type="EMBL" id="MFC6753971.1"/>
    </source>
</evidence>
<feature type="transmembrane region" description="Helical" evidence="2">
    <location>
        <begin position="322"/>
        <end position="348"/>
    </location>
</feature>
<keyword evidence="2" id="KW-1133">Transmembrane helix</keyword>
<keyword evidence="2" id="KW-0472">Membrane</keyword>
<dbReference type="RefSeq" id="WP_379782049.1">
    <property type="nucleotide sequence ID" value="NZ_JBHSWW010000171.1"/>
</dbReference>